<proteinExistence type="predicted"/>
<sequence length="205" mass="23258">MPQISQFVNHQFSPVLASPTIPKMYHHATLPTNNMVTSQNVHDCGKRFINYGQNIWNHSPDDFCKVTPTISNMYDHGLVLTNNMVTSQNSHERIITSDPTIHPPNNFNNQWETFYPEPINYTQVGTSNGDGESKYQTHSLPNGNYAAHMGLVDARSETNEEKEKGPCVGTKKIIVQKIIKMSMVKLERLNQRTNFQKNADAVEIK</sequence>
<organism evidence="1 2">
    <name type="scientific">Eruca vesicaria subsp. sativa</name>
    <name type="common">Garden rocket</name>
    <name type="synonym">Eruca sativa</name>
    <dbReference type="NCBI Taxonomy" id="29727"/>
    <lineage>
        <taxon>Eukaryota</taxon>
        <taxon>Viridiplantae</taxon>
        <taxon>Streptophyta</taxon>
        <taxon>Embryophyta</taxon>
        <taxon>Tracheophyta</taxon>
        <taxon>Spermatophyta</taxon>
        <taxon>Magnoliopsida</taxon>
        <taxon>eudicotyledons</taxon>
        <taxon>Gunneridae</taxon>
        <taxon>Pentapetalae</taxon>
        <taxon>rosids</taxon>
        <taxon>malvids</taxon>
        <taxon>Brassicales</taxon>
        <taxon>Brassicaceae</taxon>
        <taxon>Brassiceae</taxon>
        <taxon>Eruca</taxon>
    </lineage>
</organism>
<keyword evidence="2" id="KW-1185">Reference proteome</keyword>
<protein>
    <submittedName>
        <fullName evidence="1">Uncharacterized protein</fullName>
    </submittedName>
</protein>
<evidence type="ECO:0000313" key="1">
    <source>
        <dbReference type="EMBL" id="CAH8317397.1"/>
    </source>
</evidence>
<reference evidence="1 2" key="1">
    <citation type="submission" date="2022-03" db="EMBL/GenBank/DDBJ databases">
        <authorList>
            <person name="Macdonald S."/>
            <person name="Ahmed S."/>
            <person name="Newling K."/>
        </authorList>
    </citation>
    <scope>NUCLEOTIDE SEQUENCE [LARGE SCALE GENOMIC DNA]</scope>
</reference>
<evidence type="ECO:0000313" key="2">
    <source>
        <dbReference type="Proteomes" id="UP001642260"/>
    </source>
</evidence>
<name>A0ABC8JGG5_ERUVS</name>
<dbReference type="EMBL" id="CAKOAT010085710">
    <property type="protein sequence ID" value="CAH8317397.1"/>
    <property type="molecule type" value="Genomic_DNA"/>
</dbReference>
<dbReference type="AlphaFoldDB" id="A0ABC8JGG5"/>
<comment type="caution">
    <text evidence="1">The sequence shown here is derived from an EMBL/GenBank/DDBJ whole genome shotgun (WGS) entry which is preliminary data.</text>
</comment>
<accession>A0ABC8JGG5</accession>
<gene>
    <name evidence="1" type="ORF">ERUC_LOCUS7935</name>
</gene>
<dbReference type="Proteomes" id="UP001642260">
    <property type="component" value="Unassembled WGS sequence"/>
</dbReference>